<dbReference type="PANTHER" id="PTHR30012">
    <property type="entry name" value="GENERAL SECRETION PATHWAY PROTEIN"/>
    <property type="match status" value="1"/>
</dbReference>
<evidence type="ECO:0000256" key="3">
    <source>
        <dbReference type="ARBA" id="ARBA00022475"/>
    </source>
</evidence>
<keyword evidence="6 8" id="KW-1133">Transmembrane helix</keyword>
<comment type="similarity">
    <text evidence="2">Belongs to the GSP F family.</text>
</comment>
<feature type="transmembrane region" description="Helical" evidence="8">
    <location>
        <begin position="166"/>
        <end position="188"/>
    </location>
</feature>
<dbReference type="Pfam" id="PF00482">
    <property type="entry name" value="T2SSF"/>
    <property type="match status" value="2"/>
</dbReference>
<accession>A0A1G1VTS4</accession>
<feature type="domain" description="Type II secretion system protein GspF" evidence="9">
    <location>
        <begin position="269"/>
        <end position="392"/>
    </location>
</feature>
<feature type="transmembrane region" description="Helical" evidence="8">
    <location>
        <begin position="220"/>
        <end position="240"/>
    </location>
</feature>
<keyword evidence="5 8" id="KW-0812">Transmembrane</keyword>
<evidence type="ECO:0000256" key="6">
    <source>
        <dbReference type="ARBA" id="ARBA00022989"/>
    </source>
</evidence>
<evidence type="ECO:0000256" key="2">
    <source>
        <dbReference type="ARBA" id="ARBA00005745"/>
    </source>
</evidence>
<evidence type="ECO:0000256" key="5">
    <source>
        <dbReference type="ARBA" id="ARBA00022692"/>
    </source>
</evidence>
<evidence type="ECO:0000256" key="1">
    <source>
        <dbReference type="ARBA" id="ARBA00004429"/>
    </source>
</evidence>
<reference evidence="10 11" key="1">
    <citation type="journal article" date="2016" name="Nat. Commun.">
        <title>Thousands of microbial genomes shed light on interconnected biogeochemical processes in an aquifer system.</title>
        <authorList>
            <person name="Anantharaman K."/>
            <person name="Brown C.T."/>
            <person name="Hug L.A."/>
            <person name="Sharon I."/>
            <person name="Castelle C.J."/>
            <person name="Probst A.J."/>
            <person name="Thomas B.C."/>
            <person name="Singh A."/>
            <person name="Wilkins M.J."/>
            <person name="Karaoz U."/>
            <person name="Brodie E.L."/>
            <person name="Williams K.H."/>
            <person name="Hubbard S.S."/>
            <person name="Banfield J.F."/>
        </authorList>
    </citation>
    <scope>NUCLEOTIDE SEQUENCE [LARGE SCALE GENOMIC DNA]</scope>
</reference>
<feature type="domain" description="Type II secretion system protein GspF" evidence="9">
    <location>
        <begin position="66"/>
        <end position="189"/>
    </location>
</feature>
<dbReference type="Gene3D" id="1.20.81.30">
    <property type="entry name" value="Type II secretion system (T2SS), domain F"/>
    <property type="match status" value="2"/>
</dbReference>
<dbReference type="InterPro" id="IPR042094">
    <property type="entry name" value="T2SS_GspF_sf"/>
</dbReference>
<evidence type="ECO:0000256" key="7">
    <source>
        <dbReference type="ARBA" id="ARBA00023136"/>
    </source>
</evidence>
<dbReference type="PANTHER" id="PTHR30012:SF0">
    <property type="entry name" value="TYPE II SECRETION SYSTEM PROTEIN F-RELATED"/>
    <property type="match status" value="1"/>
</dbReference>
<protein>
    <recommendedName>
        <fullName evidence="9">Type II secretion system protein GspF domain-containing protein</fullName>
    </recommendedName>
</protein>
<dbReference type="InterPro" id="IPR003004">
    <property type="entry name" value="GspF/PilC"/>
</dbReference>
<dbReference type="GO" id="GO:0005886">
    <property type="term" value="C:plasma membrane"/>
    <property type="evidence" value="ECO:0007669"/>
    <property type="project" value="UniProtKB-SubCell"/>
</dbReference>
<comment type="caution">
    <text evidence="10">The sequence shown here is derived from an EMBL/GenBank/DDBJ whole genome shotgun (WGS) entry which is preliminary data.</text>
</comment>
<dbReference type="InterPro" id="IPR018076">
    <property type="entry name" value="T2SS_GspF_dom"/>
</dbReference>
<sequence>MAIFSYKAKDKQGTILQDAIEAPSRKEAGAILRDQGIQVLTVREIQRAQSFRERLQAVPVIEKAVFCRYLSTMMKAGLPLSEAVDIIAKETSNRKMHRILQDLEYSIQRGQKLSTVFARYPEVFDVVFLTLTRAGEESGTLEQSFEYLASQLMKNYELSQKVKGALLYPAVIISAMIGVGVLMVTFVLPRISSVFLKLNIKLPLATRILLSISSFLGKNYLWVIAASVTAVVGLILLVRLPKTRVFLMKIASKLPVLGKLFDQLDMARFSRTLSTLLKSGVPILDSVKVSVAALTQTKFVKLGKTFEEEIKKGSSLSDAIATGEGIFPALMTQSIRAGEKSGSLEVVLSELADFYEQEVDFSLKNFTSILEPVLMLIIGVAVGAMVISIIGPIYSVIGNLQPQQPTAR</sequence>
<proteinExistence type="inferred from homology"/>
<evidence type="ECO:0000256" key="4">
    <source>
        <dbReference type="ARBA" id="ARBA00022519"/>
    </source>
</evidence>
<evidence type="ECO:0000313" key="11">
    <source>
        <dbReference type="Proteomes" id="UP000179233"/>
    </source>
</evidence>
<organism evidence="10 11">
    <name type="scientific">Candidatus Chisholmbacteria bacterium RIFCSPHIGHO2_01_FULL_52_32</name>
    <dbReference type="NCBI Taxonomy" id="1797591"/>
    <lineage>
        <taxon>Bacteria</taxon>
        <taxon>Candidatus Chisholmiibacteriota</taxon>
    </lineage>
</organism>
<dbReference type="Proteomes" id="UP000179233">
    <property type="component" value="Unassembled WGS sequence"/>
</dbReference>
<keyword evidence="3" id="KW-1003">Cell membrane</keyword>
<dbReference type="FunFam" id="1.20.81.30:FF:000001">
    <property type="entry name" value="Type II secretion system protein F"/>
    <property type="match status" value="2"/>
</dbReference>
<evidence type="ECO:0000259" key="9">
    <source>
        <dbReference type="Pfam" id="PF00482"/>
    </source>
</evidence>
<feature type="transmembrane region" description="Helical" evidence="8">
    <location>
        <begin position="373"/>
        <end position="397"/>
    </location>
</feature>
<keyword evidence="7 8" id="KW-0472">Membrane</keyword>
<evidence type="ECO:0000256" key="8">
    <source>
        <dbReference type="SAM" id="Phobius"/>
    </source>
</evidence>
<keyword evidence="4" id="KW-0997">Cell inner membrane</keyword>
<comment type="subcellular location">
    <subcellularLocation>
        <location evidence="1">Cell inner membrane</location>
        <topology evidence="1">Multi-pass membrane protein</topology>
    </subcellularLocation>
</comment>
<dbReference type="PRINTS" id="PR00812">
    <property type="entry name" value="BCTERIALGSPF"/>
</dbReference>
<dbReference type="AlphaFoldDB" id="A0A1G1VTS4"/>
<gene>
    <name evidence="10" type="ORF">A2786_04875</name>
</gene>
<evidence type="ECO:0000313" key="10">
    <source>
        <dbReference type="EMBL" id="OGY18799.1"/>
    </source>
</evidence>
<dbReference type="EMBL" id="MHCJ01000003">
    <property type="protein sequence ID" value="OGY18799.1"/>
    <property type="molecule type" value="Genomic_DNA"/>
</dbReference>
<name>A0A1G1VTS4_9BACT</name>